<dbReference type="Proteomes" id="UP001200513">
    <property type="component" value="Chromosome"/>
</dbReference>
<dbReference type="NCBIfam" id="NF003303">
    <property type="entry name" value="PRK04306.1"/>
    <property type="match status" value="1"/>
</dbReference>
<evidence type="ECO:0000256" key="5">
    <source>
        <dbReference type="HAMAP-Rule" id="MF_00369"/>
    </source>
</evidence>
<evidence type="ECO:0000256" key="1">
    <source>
        <dbReference type="ARBA" id="ARBA00008427"/>
    </source>
</evidence>
<gene>
    <name evidence="5" type="primary">rpl21e</name>
    <name evidence="7" type="ORF">K9W46_08600</name>
</gene>
<dbReference type="InterPro" id="IPR018259">
    <property type="entry name" value="Ribosomal_eL21_CS"/>
</dbReference>
<dbReference type="Gene3D" id="2.30.30.70">
    <property type="entry name" value="Ribosomal protein L21"/>
    <property type="match status" value="1"/>
</dbReference>
<evidence type="ECO:0000256" key="3">
    <source>
        <dbReference type="ARBA" id="ARBA00023274"/>
    </source>
</evidence>
<dbReference type="SUPFAM" id="SSF50104">
    <property type="entry name" value="Translation proteins SH3-like domain"/>
    <property type="match status" value="1"/>
</dbReference>
<dbReference type="EMBL" id="CP084167">
    <property type="protein sequence ID" value="UJG42455.1"/>
    <property type="molecule type" value="Genomic_DNA"/>
</dbReference>
<dbReference type="AlphaFoldDB" id="A0A9Y1BPE1"/>
<dbReference type="InterPro" id="IPR022856">
    <property type="entry name" value="Ribosomal_eL21_arc"/>
</dbReference>
<keyword evidence="2 5" id="KW-0689">Ribosomal protein</keyword>
<dbReference type="GO" id="GO:0005840">
    <property type="term" value="C:ribosome"/>
    <property type="evidence" value="ECO:0007669"/>
    <property type="project" value="UniProtKB-KW"/>
</dbReference>
<evidence type="ECO:0000256" key="4">
    <source>
        <dbReference type="ARBA" id="ARBA00035219"/>
    </source>
</evidence>
<feature type="compositionally biased region" description="Basic residues" evidence="6">
    <location>
        <begin position="1"/>
        <end position="20"/>
    </location>
</feature>
<dbReference type="GO" id="GO:1990904">
    <property type="term" value="C:ribonucleoprotein complex"/>
    <property type="evidence" value="ECO:0007669"/>
    <property type="project" value="UniProtKB-KW"/>
</dbReference>
<comment type="similarity">
    <text evidence="1 5">Belongs to the eukaryotic ribosomal protein eL21 family.</text>
</comment>
<dbReference type="PANTHER" id="PTHR20981">
    <property type="entry name" value="60S RIBOSOMAL PROTEIN L21"/>
    <property type="match status" value="1"/>
</dbReference>
<dbReference type="GO" id="GO:0003735">
    <property type="term" value="F:structural constituent of ribosome"/>
    <property type="evidence" value="ECO:0007669"/>
    <property type="project" value="InterPro"/>
</dbReference>
<dbReference type="FunFam" id="2.30.30.70:FF:000001">
    <property type="entry name" value="60S ribosomal protein L21"/>
    <property type="match status" value="1"/>
</dbReference>
<keyword evidence="3 5" id="KW-0687">Ribonucleoprotein</keyword>
<sequence>MRKSHGYRHGTRKLFSKKTRDKGIRPPDYILTPYEEGDIVDIIIDPSAHKGMPHRRYHGKTGVIKKKQGESFIVEIKQGKAIKNIIARREHIRKSRSQIKV</sequence>
<name>A0A9Y1BPE1_9ARCH</name>
<dbReference type="Pfam" id="PF01157">
    <property type="entry name" value="Ribosomal_L21e"/>
    <property type="match status" value="1"/>
</dbReference>
<evidence type="ECO:0000313" key="7">
    <source>
        <dbReference type="EMBL" id="UJG42455.1"/>
    </source>
</evidence>
<evidence type="ECO:0000256" key="6">
    <source>
        <dbReference type="SAM" id="MobiDB-lite"/>
    </source>
</evidence>
<reference evidence="7" key="1">
    <citation type="journal article" date="2022" name="Nat. Microbiol.">
        <title>Unique mobile elements and scalable gene flow at the prokaryote-eukaryote boundary revealed by circularized Asgard archaea genomes.</title>
        <authorList>
            <person name="Wu F."/>
            <person name="Speth D.R."/>
            <person name="Philosof A."/>
            <person name="Cremiere A."/>
            <person name="Narayanan A."/>
            <person name="Barco R.A."/>
            <person name="Connon S.A."/>
            <person name="Amend J.P."/>
            <person name="Antoshechkin I.A."/>
            <person name="Orphan V.J."/>
        </authorList>
    </citation>
    <scope>NUCLEOTIDE SEQUENCE</scope>
    <source>
        <strain evidence="7">PR6</strain>
    </source>
</reference>
<organism evidence="7">
    <name type="scientific">Candidatus Heimdallarchaeum endolithica</name>
    <dbReference type="NCBI Taxonomy" id="2876572"/>
    <lineage>
        <taxon>Archaea</taxon>
        <taxon>Promethearchaeati</taxon>
        <taxon>Candidatus Heimdallarchaeota</taxon>
        <taxon>Candidatus Heimdallarchaeia (ex Rinke et al. 2021) (nom. nud.)</taxon>
        <taxon>Candidatus Heimdallarchaeales</taxon>
        <taxon>Candidatus Heimdallarchaeaceae</taxon>
        <taxon>Candidatus Heimdallarchaeum</taxon>
    </lineage>
</organism>
<proteinExistence type="inferred from homology"/>
<accession>A0A9Y1BPE1</accession>
<dbReference type="InterPro" id="IPR008991">
    <property type="entry name" value="Translation_prot_SH3-like_sf"/>
</dbReference>
<feature type="region of interest" description="Disordered" evidence="6">
    <location>
        <begin position="1"/>
        <end position="26"/>
    </location>
</feature>
<dbReference type="GO" id="GO:0006412">
    <property type="term" value="P:translation"/>
    <property type="evidence" value="ECO:0007669"/>
    <property type="project" value="UniProtKB-UniRule"/>
</dbReference>
<protein>
    <recommendedName>
        <fullName evidence="4 5">Large ribosomal subunit protein eL21</fullName>
    </recommendedName>
</protein>
<dbReference type="InterPro" id="IPR001147">
    <property type="entry name" value="Ribosomal_eL21"/>
</dbReference>
<dbReference type="InterPro" id="IPR036948">
    <property type="entry name" value="Ribosomal_eL21_sf"/>
</dbReference>
<dbReference type="HAMAP" id="MF_00369">
    <property type="entry name" value="Ribosomal_eL21"/>
    <property type="match status" value="1"/>
</dbReference>
<dbReference type="PROSITE" id="PS01171">
    <property type="entry name" value="RIBOSOMAL_L21E"/>
    <property type="match status" value="1"/>
</dbReference>
<evidence type="ECO:0000256" key="2">
    <source>
        <dbReference type="ARBA" id="ARBA00022980"/>
    </source>
</evidence>